<reference evidence="1 2" key="1">
    <citation type="submission" date="2020-09" db="EMBL/GenBank/DDBJ databases">
        <title>De no assembly of potato wild relative species, Solanum commersonii.</title>
        <authorList>
            <person name="Cho K."/>
        </authorList>
    </citation>
    <scope>NUCLEOTIDE SEQUENCE [LARGE SCALE GENOMIC DNA]</scope>
    <source>
        <strain evidence="1">LZ3.2</strain>
        <tissue evidence="1">Leaf</tissue>
    </source>
</reference>
<gene>
    <name evidence="1" type="ORF">H5410_030484</name>
</gene>
<keyword evidence="2" id="KW-1185">Reference proteome</keyword>
<sequence>MHLSNSKCIRSRKRSDVNDLRGTGVIMKPWPMYPARITSRESRILWSFTVKEVGTRLSIIDYLEKSVKEISTQDLIVGPFSPIIIVDDNITVPIAIPNRREIFTSYGSSETIDIEDIENTLDYGVYTSAQPMTIHDSIIESIPYRFLEECYGCHFLDRIPYERQNLNQSFFSSRCEEKASYTFLGGVLFIYIYPNEPSMKSLQLMFDPEEKEKIFRKWVFMIR</sequence>
<evidence type="ECO:0000313" key="2">
    <source>
        <dbReference type="Proteomes" id="UP000824120"/>
    </source>
</evidence>
<comment type="caution">
    <text evidence="1">The sequence shown here is derived from an EMBL/GenBank/DDBJ whole genome shotgun (WGS) entry which is preliminary data.</text>
</comment>
<organism evidence="1 2">
    <name type="scientific">Solanum commersonii</name>
    <name type="common">Commerson's wild potato</name>
    <name type="synonym">Commerson's nightshade</name>
    <dbReference type="NCBI Taxonomy" id="4109"/>
    <lineage>
        <taxon>Eukaryota</taxon>
        <taxon>Viridiplantae</taxon>
        <taxon>Streptophyta</taxon>
        <taxon>Embryophyta</taxon>
        <taxon>Tracheophyta</taxon>
        <taxon>Spermatophyta</taxon>
        <taxon>Magnoliopsida</taxon>
        <taxon>eudicotyledons</taxon>
        <taxon>Gunneridae</taxon>
        <taxon>Pentapetalae</taxon>
        <taxon>asterids</taxon>
        <taxon>lamiids</taxon>
        <taxon>Solanales</taxon>
        <taxon>Solanaceae</taxon>
        <taxon>Solanoideae</taxon>
        <taxon>Solaneae</taxon>
        <taxon>Solanum</taxon>
    </lineage>
</organism>
<protein>
    <submittedName>
        <fullName evidence="1">Uncharacterized protein</fullName>
    </submittedName>
</protein>
<name>A0A9J5YFT2_SOLCO</name>
<accession>A0A9J5YFT2</accession>
<dbReference type="OrthoDB" id="10616413at2759"/>
<proteinExistence type="predicted"/>
<dbReference type="Proteomes" id="UP000824120">
    <property type="component" value="Chromosome 6"/>
</dbReference>
<dbReference type="EMBL" id="JACXVP010000006">
    <property type="protein sequence ID" value="KAG5599114.1"/>
    <property type="molecule type" value="Genomic_DNA"/>
</dbReference>
<dbReference type="AlphaFoldDB" id="A0A9J5YFT2"/>
<evidence type="ECO:0000313" key="1">
    <source>
        <dbReference type="EMBL" id="KAG5599114.1"/>
    </source>
</evidence>